<dbReference type="SUPFAM" id="SSF53300">
    <property type="entry name" value="vWA-like"/>
    <property type="match status" value="1"/>
</dbReference>
<dbReference type="KEGG" id="samy:DB32_002915"/>
<evidence type="ECO:0000259" key="1">
    <source>
        <dbReference type="Pfam" id="PF01882"/>
    </source>
</evidence>
<gene>
    <name evidence="2" type="ORF">DB32_002915</name>
</gene>
<dbReference type="AlphaFoldDB" id="A0A0F6YHD0"/>
<dbReference type="EMBL" id="CP011125">
    <property type="protein sequence ID" value="AKF05766.1"/>
    <property type="molecule type" value="Genomic_DNA"/>
</dbReference>
<evidence type="ECO:0000313" key="3">
    <source>
        <dbReference type="Proteomes" id="UP000034883"/>
    </source>
</evidence>
<dbReference type="PANTHER" id="PTHR33608">
    <property type="entry name" value="BLL2464 PROTEIN"/>
    <property type="match status" value="1"/>
</dbReference>
<dbReference type="Proteomes" id="UP000034883">
    <property type="component" value="Chromosome"/>
</dbReference>
<accession>A0A0F6YHD0</accession>
<feature type="domain" description="DUF58" evidence="1">
    <location>
        <begin position="205"/>
        <end position="385"/>
    </location>
</feature>
<reference evidence="2 3" key="1">
    <citation type="submission" date="2015-03" db="EMBL/GenBank/DDBJ databases">
        <title>Genome assembly of Sandaracinus amylolyticus DSM 53668.</title>
        <authorList>
            <person name="Sharma G."/>
            <person name="Subramanian S."/>
        </authorList>
    </citation>
    <scope>NUCLEOTIDE SEQUENCE [LARGE SCALE GENOMIC DNA]</scope>
    <source>
        <strain evidence="2 3">DSM 53668</strain>
    </source>
</reference>
<dbReference type="InterPro" id="IPR002881">
    <property type="entry name" value="DUF58"/>
</dbReference>
<dbReference type="PANTHER" id="PTHR33608:SF3">
    <property type="entry name" value="SLR2013 PROTEIN"/>
    <property type="match status" value="1"/>
</dbReference>
<sequence>MSDDERATTTRWAPGARLAPAALAGIPLALGGGTLGFVGSLAFDAALVIGAAIDARRLAARAPHAERHHDARLVLGARNRVVIRLHNASEHAIRVTVRDDLPEGWHADPDELVAEIPAHARRELAYDVVPPARGVARFGDLHVRIEGGLGLGAAIASIAASEETRVYPNVLGTRRRELAMRLSRVAAPGMRSVRVLGGGGEFEQLREYVHGDPFRDLDWKSTAKRHRPITRVLQQERSQQVLLAIDAGRMMASRAGDGATKLDHAIHAALLLAYVALRQGDRVGLVVFSDDVRAFVPPGRGAAQYRRLLEAVFAVQAELTHVDVRRLVDFVRARVPKRALVVVFSDLLDESHAMPLATHAAVLRRKHLPICVTMRDPVAEELASAPAAREHDAYVRAAAADLVAERAAVKAHLRRAGIGVVEAPPGELAVAAVGRYLELKSRSAL</sequence>
<dbReference type="Pfam" id="PF01882">
    <property type="entry name" value="DUF58"/>
    <property type="match status" value="1"/>
</dbReference>
<dbReference type="Gene3D" id="3.40.50.410">
    <property type="entry name" value="von Willebrand factor, type A domain"/>
    <property type="match status" value="1"/>
</dbReference>
<dbReference type="RefSeq" id="WP_053232998.1">
    <property type="nucleotide sequence ID" value="NZ_CP011125.1"/>
</dbReference>
<dbReference type="InterPro" id="IPR036465">
    <property type="entry name" value="vWFA_dom_sf"/>
</dbReference>
<dbReference type="OrthoDB" id="9776116at2"/>
<name>A0A0F6YHD0_9BACT</name>
<evidence type="ECO:0000313" key="2">
    <source>
        <dbReference type="EMBL" id="AKF05766.1"/>
    </source>
</evidence>
<organism evidence="2 3">
    <name type="scientific">Sandaracinus amylolyticus</name>
    <dbReference type="NCBI Taxonomy" id="927083"/>
    <lineage>
        <taxon>Bacteria</taxon>
        <taxon>Pseudomonadati</taxon>
        <taxon>Myxococcota</taxon>
        <taxon>Polyangia</taxon>
        <taxon>Polyangiales</taxon>
        <taxon>Sandaracinaceae</taxon>
        <taxon>Sandaracinus</taxon>
    </lineage>
</organism>
<proteinExistence type="predicted"/>
<keyword evidence="3" id="KW-1185">Reference proteome</keyword>
<dbReference type="STRING" id="927083.DB32_002915"/>
<protein>
    <recommendedName>
        <fullName evidence="1">DUF58 domain-containing protein</fullName>
    </recommendedName>
</protein>